<protein>
    <submittedName>
        <fullName evidence="7">Arginine metabolism regulation protein II</fullName>
    </submittedName>
</protein>
<evidence type="ECO:0000256" key="1">
    <source>
        <dbReference type="ARBA" id="ARBA00004123"/>
    </source>
</evidence>
<evidence type="ECO:0000313" key="8">
    <source>
        <dbReference type="Proteomes" id="UP001583177"/>
    </source>
</evidence>
<keyword evidence="2" id="KW-0862">Zinc</keyword>
<dbReference type="Pfam" id="PF11951">
    <property type="entry name" value="Fungal_trans_2"/>
    <property type="match status" value="1"/>
</dbReference>
<evidence type="ECO:0000256" key="5">
    <source>
        <dbReference type="ARBA" id="ARBA00023163"/>
    </source>
</evidence>
<evidence type="ECO:0000256" key="6">
    <source>
        <dbReference type="ARBA" id="ARBA00023242"/>
    </source>
</evidence>
<reference evidence="7 8" key="1">
    <citation type="journal article" date="2024" name="IMA Fungus">
        <title>IMA Genome - F19 : A genome assembly and annotation guide to empower mycologists, including annotated draft genome sequences of Ceratocystis pirilliformis, Diaporthe australafricana, Fusarium ophioides, Paecilomyces lecythidis, and Sporothrix stenoceras.</title>
        <authorList>
            <person name="Aylward J."/>
            <person name="Wilson A.M."/>
            <person name="Visagie C.M."/>
            <person name="Spraker J."/>
            <person name="Barnes I."/>
            <person name="Buitendag C."/>
            <person name="Ceriani C."/>
            <person name="Del Mar Angel L."/>
            <person name="du Plessis D."/>
            <person name="Fuchs T."/>
            <person name="Gasser K."/>
            <person name="Kramer D."/>
            <person name="Li W."/>
            <person name="Munsamy K."/>
            <person name="Piso A."/>
            <person name="Price J.L."/>
            <person name="Sonnekus B."/>
            <person name="Thomas C."/>
            <person name="van der Nest A."/>
            <person name="van Dijk A."/>
            <person name="van Heerden A."/>
            <person name="van Vuuren N."/>
            <person name="Yilmaz N."/>
            <person name="Duong T.A."/>
            <person name="van der Merwe N.A."/>
            <person name="Wingfield M.J."/>
            <person name="Wingfield B.D."/>
        </authorList>
    </citation>
    <scope>NUCLEOTIDE SEQUENCE [LARGE SCALE GENOMIC DNA]</scope>
    <source>
        <strain evidence="7 8">CMW 18300</strain>
    </source>
</reference>
<keyword evidence="4" id="KW-0238">DNA-binding</keyword>
<accession>A0ABR3WK53</accession>
<dbReference type="EMBL" id="JAWRVE010000072">
    <property type="protein sequence ID" value="KAL1864032.1"/>
    <property type="molecule type" value="Genomic_DNA"/>
</dbReference>
<proteinExistence type="predicted"/>
<dbReference type="PANTHER" id="PTHR37534:SF46">
    <property type="entry name" value="ZN(II)2CYS6 TRANSCRIPTION FACTOR (EUROFUNG)"/>
    <property type="match status" value="1"/>
</dbReference>
<name>A0ABR3WK53_9PEZI</name>
<evidence type="ECO:0000256" key="3">
    <source>
        <dbReference type="ARBA" id="ARBA00023015"/>
    </source>
</evidence>
<gene>
    <name evidence="7" type="primary">ARG81</name>
    <name evidence="7" type="ORF">Daus18300_007997</name>
</gene>
<keyword evidence="5" id="KW-0804">Transcription</keyword>
<keyword evidence="3" id="KW-0805">Transcription regulation</keyword>
<sequence>MPMPSKQKRLIHHWITFTSRKIVLLDEPHNPCRTMMLPMALKGLVSKAGDSNADVAIFHAICSAAAYNLFELSGRNTEEDHVLALYHESEAIRHLRHNLARADEHQDQSFAMAIMACIAVEAVSGTTQRWRTHVSGGLAYLSKLQARGVDETALSAFRQHMVKMALLCDFPVPDNLKSFLDDDGISSSGLEFTFPYYGVSKSTLQAHDRINKMATSSSNRRHTAEKDLEAFELQLYLQFPGLPPQIFSSEAAKVHAAVVHHTSTAFYYAGLVFFQRSIRHSPVAAVQDLVELGVQELESIELVGRGNLGCMMLWPALVLGAECDTPESQRRMRAWFQSQRKLGFRNLVVLEDLITSLWSARNDPGANGEEVDWRDMIAQPRFDVFRL</sequence>
<comment type="caution">
    <text evidence="7">The sequence shown here is derived from an EMBL/GenBank/DDBJ whole genome shotgun (WGS) entry which is preliminary data.</text>
</comment>
<keyword evidence="8" id="KW-1185">Reference proteome</keyword>
<organism evidence="7 8">
    <name type="scientific">Diaporthe australafricana</name>
    <dbReference type="NCBI Taxonomy" id="127596"/>
    <lineage>
        <taxon>Eukaryota</taxon>
        <taxon>Fungi</taxon>
        <taxon>Dikarya</taxon>
        <taxon>Ascomycota</taxon>
        <taxon>Pezizomycotina</taxon>
        <taxon>Sordariomycetes</taxon>
        <taxon>Sordariomycetidae</taxon>
        <taxon>Diaporthales</taxon>
        <taxon>Diaporthaceae</taxon>
        <taxon>Diaporthe</taxon>
    </lineage>
</organism>
<dbReference type="InterPro" id="IPR021858">
    <property type="entry name" value="Fun_TF"/>
</dbReference>
<evidence type="ECO:0000256" key="2">
    <source>
        <dbReference type="ARBA" id="ARBA00022833"/>
    </source>
</evidence>
<comment type="subcellular location">
    <subcellularLocation>
        <location evidence="1">Nucleus</location>
    </subcellularLocation>
</comment>
<evidence type="ECO:0000256" key="4">
    <source>
        <dbReference type="ARBA" id="ARBA00023125"/>
    </source>
</evidence>
<dbReference type="Proteomes" id="UP001583177">
    <property type="component" value="Unassembled WGS sequence"/>
</dbReference>
<evidence type="ECO:0000313" key="7">
    <source>
        <dbReference type="EMBL" id="KAL1864032.1"/>
    </source>
</evidence>
<keyword evidence="6" id="KW-0539">Nucleus</keyword>
<dbReference type="PANTHER" id="PTHR37534">
    <property type="entry name" value="TRANSCRIPTIONAL ACTIVATOR PROTEIN UGA3"/>
    <property type="match status" value="1"/>
</dbReference>